<evidence type="ECO:0000256" key="7">
    <source>
        <dbReference type="RuleBase" id="RU363032"/>
    </source>
</evidence>
<sequence length="381" mass="41675">MVGGVAGRDRCRVDLSVRSDLRSRGRQRGSRGPVPGRIDGNRCLVKAALTGPFVSPNIQSCHFVDVIRREEAPVADRRTDTAAPAASARRRRQGGTATAYALLAPSLVGFAVFLVLPILAVLVLSLFEWNFLTDPEFVGLRNYRDLAGDDRALQSIGNTFYYVLLNIPAQTVLALLLALALNSKIKGRNAFRVVYVLPWMAMPVALGVIWRWVFDPVNGGLNRFLGLFGVDGASWLNDTAWAMPVVASVNVWQYTGYTMLFFLAGLQAIPAELYEAADVDGASRTHRFFAITLPLLRPAMLFVLVTSVIGSFQVFDTIHVMTAGGPAGSTATLNYQIYLESFTQRSAGYGSMLAVVLFAVIAAITLLQVLLFRKRTVYDFS</sequence>
<dbReference type="GO" id="GO:0055085">
    <property type="term" value="P:transmembrane transport"/>
    <property type="evidence" value="ECO:0007669"/>
    <property type="project" value="InterPro"/>
</dbReference>
<name>A0A850C8S9_9ACTN</name>
<organism evidence="9 10">
    <name type="scientific">Glycomyces artemisiae</name>
    <dbReference type="NCBI Taxonomy" id="1076443"/>
    <lineage>
        <taxon>Bacteria</taxon>
        <taxon>Bacillati</taxon>
        <taxon>Actinomycetota</taxon>
        <taxon>Actinomycetes</taxon>
        <taxon>Glycomycetales</taxon>
        <taxon>Glycomycetaceae</taxon>
        <taxon>Glycomyces</taxon>
    </lineage>
</organism>
<feature type="transmembrane region" description="Helical" evidence="7">
    <location>
        <begin position="193"/>
        <end position="213"/>
    </location>
</feature>
<reference evidence="9 10" key="1">
    <citation type="submission" date="2020-05" db="EMBL/GenBank/DDBJ databases">
        <title>DNA-SIP metagenomic assembled genomes.</title>
        <authorList>
            <person name="Yu J."/>
        </authorList>
    </citation>
    <scope>NUCLEOTIDE SEQUENCE [LARGE SCALE GENOMIC DNA]</scope>
    <source>
        <strain evidence="9">Bin5.27</strain>
    </source>
</reference>
<dbReference type="Pfam" id="PF00528">
    <property type="entry name" value="BPD_transp_1"/>
    <property type="match status" value="1"/>
</dbReference>
<feature type="transmembrane region" description="Helical" evidence="7">
    <location>
        <begin position="295"/>
        <end position="315"/>
    </location>
</feature>
<feature type="transmembrane region" description="Helical" evidence="7">
    <location>
        <begin position="349"/>
        <end position="372"/>
    </location>
</feature>
<feature type="transmembrane region" description="Helical" evidence="7">
    <location>
        <begin position="254"/>
        <end position="274"/>
    </location>
</feature>
<dbReference type="PANTHER" id="PTHR30193">
    <property type="entry name" value="ABC TRANSPORTER PERMEASE PROTEIN"/>
    <property type="match status" value="1"/>
</dbReference>
<dbReference type="InterPro" id="IPR000515">
    <property type="entry name" value="MetI-like"/>
</dbReference>
<dbReference type="CDD" id="cd06261">
    <property type="entry name" value="TM_PBP2"/>
    <property type="match status" value="1"/>
</dbReference>
<protein>
    <submittedName>
        <fullName evidence="9">Sugar ABC transporter permease</fullName>
    </submittedName>
</protein>
<dbReference type="PANTHER" id="PTHR30193:SF37">
    <property type="entry name" value="INNER MEMBRANE ABC TRANSPORTER PERMEASE PROTEIN YCJO"/>
    <property type="match status" value="1"/>
</dbReference>
<dbReference type="PROSITE" id="PS50928">
    <property type="entry name" value="ABC_TM1"/>
    <property type="match status" value="1"/>
</dbReference>
<comment type="caution">
    <text evidence="9">The sequence shown here is derived from an EMBL/GenBank/DDBJ whole genome shotgun (WGS) entry which is preliminary data.</text>
</comment>
<evidence type="ECO:0000256" key="2">
    <source>
        <dbReference type="ARBA" id="ARBA00022448"/>
    </source>
</evidence>
<dbReference type="EMBL" id="JABFXE010000253">
    <property type="protein sequence ID" value="NUQ87993.1"/>
    <property type="molecule type" value="Genomic_DNA"/>
</dbReference>
<evidence type="ECO:0000256" key="3">
    <source>
        <dbReference type="ARBA" id="ARBA00022475"/>
    </source>
</evidence>
<dbReference type="InterPro" id="IPR051393">
    <property type="entry name" value="ABC_transporter_permease"/>
</dbReference>
<keyword evidence="4 7" id="KW-0812">Transmembrane</keyword>
<evidence type="ECO:0000313" key="10">
    <source>
        <dbReference type="Proteomes" id="UP000574690"/>
    </source>
</evidence>
<keyword evidence="3" id="KW-1003">Cell membrane</keyword>
<evidence type="ECO:0000256" key="1">
    <source>
        <dbReference type="ARBA" id="ARBA00004651"/>
    </source>
</evidence>
<accession>A0A850C8S9</accession>
<dbReference type="Proteomes" id="UP000574690">
    <property type="component" value="Unassembled WGS sequence"/>
</dbReference>
<evidence type="ECO:0000313" key="9">
    <source>
        <dbReference type="EMBL" id="NUQ87993.1"/>
    </source>
</evidence>
<feature type="domain" description="ABC transmembrane type-1" evidence="8">
    <location>
        <begin position="156"/>
        <end position="370"/>
    </location>
</feature>
<dbReference type="InterPro" id="IPR035906">
    <property type="entry name" value="MetI-like_sf"/>
</dbReference>
<feature type="transmembrane region" description="Helical" evidence="7">
    <location>
        <begin position="160"/>
        <end position="181"/>
    </location>
</feature>
<keyword evidence="6 7" id="KW-0472">Membrane</keyword>
<feature type="transmembrane region" description="Helical" evidence="7">
    <location>
        <begin position="99"/>
        <end position="127"/>
    </location>
</feature>
<evidence type="ECO:0000256" key="5">
    <source>
        <dbReference type="ARBA" id="ARBA00022989"/>
    </source>
</evidence>
<keyword evidence="5 7" id="KW-1133">Transmembrane helix</keyword>
<dbReference type="AlphaFoldDB" id="A0A850C8S9"/>
<keyword evidence="2 7" id="KW-0813">Transport</keyword>
<proteinExistence type="inferred from homology"/>
<evidence type="ECO:0000259" key="8">
    <source>
        <dbReference type="PROSITE" id="PS50928"/>
    </source>
</evidence>
<comment type="similarity">
    <text evidence="7">Belongs to the binding-protein-dependent transport system permease family.</text>
</comment>
<dbReference type="Gene3D" id="1.10.3720.10">
    <property type="entry name" value="MetI-like"/>
    <property type="match status" value="1"/>
</dbReference>
<dbReference type="GO" id="GO:0005886">
    <property type="term" value="C:plasma membrane"/>
    <property type="evidence" value="ECO:0007669"/>
    <property type="project" value="UniProtKB-SubCell"/>
</dbReference>
<comment type="subcellular location">
    <subcellularLocation>
        <location evidence="1 7">Cell membrane</location>
        <topology evidence="1 7">Multi-pass membrane protein</topology>
    </subcellularLocation>
</comment>
<evidence type="ECO:0000256" key="6">
    <source>
        <dbReference type="ARBA" id="ARBA00023136"/>
    </source>
</evidence>
<dbReference type="SUPFAM" id="SSF161098">
    <property type="entry name" value="MetI-like"/>
    <property type="match status" value="1"/>
</dbReference>
<evidence type="ECO:0000256" key="4">
    <source>
        <dbReference type="ARBA" id="ARBA00022692"/>
    </source>
</evidence>
<gene>
    <name evidence="9" type="ORF">HOQ43_05970</name>
</gene>